<proteinExistence type="predicted"/>
<dbReference type="AlphaFoldDB" id="A0A444XX04"/>
<keyword evidence="2" id="KW-1185">Reference proteome</keyword>
<evidence type="ECO:0000313" key="1">
    <source>
        <dbReference type="EMBL" id="RYQ94328.1"/>
    </source>
</evidence>
<organism evidence="1 2">
    <name type="scientific">Arachis hypogaea</name>
    <name type="common">Peanut</name>
    <dbReference type="NCBI Taxonomy" id="3818"/>
    <lineage>
        <taxon>Eukaryota</taxon>
        <taxon>Viridiplantae</taxon>
        <taxon>Streptophyta</taxon>
        <taxon>Embryophyta</taxon>
        <taxon>Tracheophyta</taxon>
        <taxon>Spermatophyta</taxon>
        <taxon>Magnoliopsida</taxon>
        <taxon>eudicotyledons</taxon>
        <taxon>Gunneridae</taxon>
        <taxon>Pentapetalae</taxon>
        <taxon>rosids</taxon>
        <taxon>fabids</taxon>
        <taxon>Fabales</taxon>
        <taxon>Fabaceae</taxon>
        <taxon>Papilionoideae</taxon>
        <taxon>50 kb inversion clade</taxon>
        <taxon>dalbergioids sensu lato</taxon>
        <taxon>Dalbergieae</taxon>
        <taxon>Pterocarpus clade</taxon>
        <taxon>Arachis</taxon>
    </lineage>
</organism>
<dbReference type="GO" id="GO:0010468">
    <property type="term" value="P:regulation of gene expression"/>
    <property type="evidence" value="ECO:0007669"/>
    <property type="project" value="TreeGrafter"/>
</dbReference>
<protein>
    <recommendedName>
        <fullName evidence="3">LOB domain-containing protein</fullName>
    </recommendedName>
</protein>
<dbReference type="Proteomes" id="UP000289738">
    <property type="component" value="Chromosome B08"/>
</dbReference>
<gene>
    <name evidence="1" type="ORF">Ahy_B08g089212</name>
</gene>
<comment type="caution">
    <text evidence="1">The sequence shown here is derived from an EMBL/GenBank/DDBJ whole genome shotgun (WGS) entry which is preliminary data.</text>
</comment>
<sequence>MNVNATGISRITFEAKLHIIRDRDLASLLFEACGQTVNPLNGDVGLLWTGNWYMCQAAVETVLRGGSLRPMPELLGLDAPVPIAIDAGFEGEVTCADARKLRDPNPSPNIRFTSSRSGKDSFSWKRKRSEEWVAVGRRRGLDGEREVCVCDCWR</sequence>
<dbReference type="EMBL" id="SDMP01000018">
    <property type="protein sequence ID" value="RYQ94328.1"/>
    <property type="molecule type" value="Genomic_DNA"/>
</dbReference>
<dbReference type="STRING" id="3818.A0A444XX04"/>
<accession>A0A444XX04</accession>
<evidence type="ECO:0008006" key="3">
    <source>
        <dbReference type="Google" id="ProtNLM"/>
    </source>
</evidence>
<reference evidence="1 2" key="1">
    <citation type="submission" date="2019-01" db="EMBL/GenBank/DDBJ databases">
        <title>Sequencing of cultivated peanut Arachis hypogaea provides insights into genome evolution and oil improvement.</title>
        <authorList>
            <person name="Chen X."/>
        </authorList>
    </citation>
    <scope>NUCLEOTIDE SEQUENCE [LARGE SCALE GENOMIC DNA]</scope>
    <source>
        <strain evidence="2">cv. Fuhuasheng</strain>
        <tissue evidence="1">Leaves</tissue>
    </source>
</reference>
<evidence type="ECO:0000313" key="2">
    <source>
        <dbReference type="Proteomes" id="UP000289738"/>
    </source>
</evidence>
<dbReference type="PANTHER" id="PTHR31304:SF1">
    <property type="entry name" value="LOB DOMAIN-CONTAINING PROTEIN 39"/>
    <property type="match status" value="1"/>
</dbReference>
<dbReference type="PANTHER" id="PTHR31304">
    <property type="entry name" value="LOB DOMAIN-CONTAINING PROTEIN 38"/>
    <property type="match status" value="1"/>
</dbReference>
<name>A0A444XX04_ARAHY</name>